<reference evidence="1 2" key="1">
    <citation type="submission" date="2015-05" db="EMBL/GenBank/DDBJ databases">
        <title>Genome sequencing and analysis of members of genus Stenotrophomonas.</title>
        <authorList>
            <person name="Patil P.P."/>
            <person name="Midha S."/>
            <person name="Patil P.B."/>
        </authorList>
    </citation>
    <scope>NUCLEOTIDE SEQUENCE [LARGE SCALE GENOMIC DNA]</scope>
    <source>
        <strain evidence="1 2">DSM 18929</strain>
    </source>
</reference>
<gene>
    <name evidence="1" type="ORF">ABB26_16965</name>
</gene>
<evidence type="ECO:0000313" key="2">
    <source>
        <dbReference type="Proteomes" id="UP000050864"/>
    </source>
</evidence>
<dbReference type="Proteomes" id="UP000050864">
    <property type="component" value="Unassembled WGS sequence"/>
</dbReference>
<dbReference type="Pfam" id="PF09998">
    <property type="entry name" value="DUF2239"/>
    <property type="match status" value="1"/>
</dbReference>
<protein>
    <recommendedName>
        <fullName evidence="3">DUF2239 domain-containing protein</fullName>
    </recommendedName>
</protein>
<dbReference type="InterPro" id="IPR018715">
    <property type="entry name" value="DUF2239"/>
</dbReference>
<keyword evidence="2" id="KW-1185">Reference proteome</keyword>
<evidence type="ECO:0008006" key="3">
    <source>
        <dbReference type="Google" id="ProtNLM"/>
    </source>
</evidence>
<dbReference type="AlphaFoldDB" id="A0A0R0BYA4"/>
<evidence type="ECO:0000313" key="1">
    <source>
        <dbReference type="EMBL" id="KRG62182.1"/>
    </source>
</evidence>
<dbReference type="PATRIC" id="fig|405444.3.peg.2654"/>
<comment type="caution">
    <text evidence="1">The sequence shown here is derived from an EMBL/GenBank/DDBJ whole genome shotgun (WGS) entry which is preliminary data.</text>
</comment>
<proteinExistence type="predicted"/>
<name>A0A0R0BYA4_9GAMM</name>
<sequence>MRAMNPSIPASYTVFLGTRRLTSGPLHEVALAVLRAEQVDADAHTLVFSDASGQPVDLNLSGGEDAVVARYIVSAPAQSPKGRGRPRLGVVAREVTLLPEHWDWLAAQTGGASVALRKLVHEARQKGGAREQARQARERAYHVMSTLAGNLPCFEEASRALFADDRERLIAQMDPWPQDVRAYVLQLIEPAPG</sequence>
<dbReference type="EMBL" id="LDJI01000038">
    <property type="protein sequence ID" value="KRG62182.1"/>
    <property type="molecule type" value="Genomic_DNA"/>
</dbReference>
<accession>A0A0R0BYA4</accession>
<organism evidence="1 2">
    <name type="scientific">Stenotrophomonas humi</name>
    <dbReference type="NCBI Taxonomy" id="405444"/>
    <lineage>
        <taxon>Bacteria</taxon>
        <taxon>Pseudomonadati</taxon>
        <taxon>Pseudomonadota</taxon>
        <taxon>Gammaproteobacteria</taxon>
        <taxon>Lysobacterales</taxon>
        <taxon>Lysobacteraceae</taxon>
        <taxon>Stenotrophomonas</taxon>
    </lineage>
</organism>